<dbReference type="PANTHER" id="PTHR31672">
    <property type="entry name" value="BNACNNG10540D PROTEIN"/>
    <property type="match status" value="1"/>
</dbReference>
<evidence type="ECO:0000313" key="2">
    <source>
        <dbReference type="Proteomes" id="UP000813463"/>
    </source>
</evidence>
<evidence type="ECO:0000313" key="3">
    <source>
        <dbReference type="RefSeq" id="XP_021836711.2"/>
    </source>
</evidence>
<name>A0A9R0JJ63_SPIOL</name>
<dbReference type="Pfam" id="PF07734">
    <property type="entry name" value="FBA_1"/>
    <property type="match status" value="1"/>
</dbReference>
<dbReference type="SMART" id="SM00256">
    <property type="entry name" value="FBOX"/>
    <property type="match status" value="1"/>
</dbReference>
<reference evidence="3" key="2">
    <citation type="submission" date="2025-08" db="UniProtKB">
        <authorList>
            <consortium name="RefSeq"/>
        </authorList>
    </citation>
    <scope>IDENTIFICATION</scope>
    <source>
        <tissue evidence="3">Leaf</tissue>
    </source>
</reference>
<protein>
    <submittedName>
        <fullName evidence="3">F-box protein At3g16210</fullName>
    </submittedName>
</protein>
<dbReference type="InterPro" id="IPR017451">
    <property type="entry name" value="F-box-assoc_interact_dom"/>
</dbReference>
<evidence type="ECO:0000259" key="1">
    <source>
        <dbReference type="PROSITE" id="PS50181"/>
    </source>
</evidence>
<dbReference type="SUPFAM" id="SSF50965">
    <property type="entry name" value="Galactose oxidase, central domain"/>
    <property type="match status" value="1"/>
</dbReference>
<accession>A0A9R0JJ63</accession>
<gene>
    <name evidence="3" type="primary">LOC110776453</name>
</gene>
<dbReference type="RefSeq" id="XP_021836711.2">
    <property type="nucleotide sequence ID" value="XM_021981019.2"/>
</dbReference>
<dbReference type="PANTHER" id="PTHR31672:SF10">
    <property type="entry name" value="F-BOX DOMAIN-CONTAINING PROTEIN"/>
    <property type="match status" value="1"/>
</dbReference>
<dbReference type="PROSITE" id="PS50181">
    <property type="entry name" value="FBOX"/>
    <property type="match status" value="1"/>
</dbReference>
<dbReference type="InterPro" id="IPR006527">
    <property type="entry name" value="F-box-assoc_dom_typ1"/>
</dbReference>
<dbReference type="KEGG" id="soe:110776453"/>
<dbReference type="Pfam" id="PF00646">
    <property type="entry name" value="F-box"/>
    <property type="match status" value="1"/>
</dbReference>
<feature type="domain" description="F-box" evidence="1">
    <location>
        <begin position="6"/>
        <end position="52"/>
    </location>
</feature>
<dbReference type="Gene3D" id="1.20.1280.50">
    <property type="match status" value="1"/>
</dbReference>
<keyword evidence="2" id="KW-1185">Reference proteome</keyword>
<dbReference type="InterPro" id="IPR036047">
    <property type="entry name" value="F-box-like_dom_sf"/>
</dbReference>
<dbReference type="NCBIfam" id="TIGR01640">
    <property type="entry name" value="F_box_assoc_1"/>
    <property type="match status" value="1"/>
</dbReference>
<dbReference type="Proteomes" id="UP000813463">
    <property type="component" value="Chromosome 1"/>
</dbReference>
<dbReference type="InterPro" id="IPR050796">
    <property type="entry name" value="SCF_F-box_component"/>
</dbReference>
<dbReference type="GeneID" id="110776453"/>
<dbReference type="InterPro" id="IPR001810">
    <property type="entry name" value="F-box_dom"/>
</dbReference>
<dbReference type="InterPro" id="IPR011043">
    <property type="entry name" value="Gal_Oxase/kelch_b-propeller"/>
</dbReference>
<proteinExistence type="predicted"/>
<dbReference type="AlphaFoldDB" id="A0A9R0JJ63"/>
<dbReference type="SUPFAM" id="SSF81383">
    <property type="entry name" value="F-box domain"/>
    <property type="match status" value="1"/>
</dbReference>
<sequence>MNPVERKCVLSVPNDLVQDILSRLGVKDLLRLRCINKEWRTFIDDTNFIRKHYDAQHSICKGKGNGNMPHFVYNGGDSETFCLVYVQQGEMITLNLNADLERDSKDVVVDDRDRDRDRYDIISDGCVNGIICLNWKHRDTELNNFLSLWNPATREFKAIAYPNMPPLIQRSHFEVYGFGFDPLSNDFKILGLYSITEFSCYYEMYSLQNNCWKRLREPKADIGGIPMPTTDGYLNGVYYWTAEISGGHLVIVSLNFSTEVFEVSDPPQDAVSLHASQIYPSQTTITLYKECLALAISHTVQEEALLYSIDIWVVTRFDDCGVPLSWQHLFTVEPVHANSGLQLAASRLDGHLLISSLFPSEDCASDQDSECWLYNPSTTKYTKLETDFCTWFRYLESLFPLSKRLDQV</sequence>
<organism evidence="2 3">
    <name type="scientific">Spinacia oleracea</name>
    <name type="common">Spinach</name>
    <dbReference type="NCBI Taxonomy" id="3562"/>
    <lineage>
        <taxon>Eukaryota</taxon>
        <taxon>Viridiplantae</taxon>
        <taxon>Streptophyta</taxon>
        <taxon>Embryophyta</taxon>
        <taxon>Tracheophyta</taxon>
        <taxon>Spermatophyta</taxon>
        <taxon>Magnoliopsida</taxon>
        <taxon>eudicotyledons</taxon>
        <taxon>Gunneridae</taxon>
        <taxon>Pentapetalae</taxon>
        <taxon>Caryophyllales</taxon>
        <taxon>Chenopodiaceae</taxon>
        <taxon>Chenopodioideae</taxon>
        <taxon>Anserineae</taxon>
        <taxon>Spinacia</taxon>
    </lineage>
</organism>
<reference evidence="2" key="1">
    <citation type="journal article" date="2021" name="Nat. Commun.">
        <title>Genomic analyses provide insights into spinach domestication and the genetic basis of agronomic traits.</title>
        <authorList>
            <person name="Cai X."/>
            <person name="Sun X."/>
            <person name="Xu C."/>
            <person name="Sun H."/>
            <person name="Wang X."/>
            <person name="Ge C."/>
            <person name="Zhang Z."/>
            <person name="Wang Q."/>
            <person name="Fei Z."/>
            <person name="Jiao C."/>
            <person name="Wang Q."/>
        </authorList>
    </citation>
    <scope>NUCLEOTIDE SEQUENCE [LARGE SCALE GENOMIC DNA]</scope>
    <source>
        <strain evidence="2">cv. Varoflay</strain>
    </source>
</reference>